<keyword evidence="12" id="KW-0902">Two-component regulatory system</keyword>
<dbReference type="Pfam" id="PF02518">
    <property type="entry name" value="HATPase_c"/>
    <property type="match status" value="1"/>
</dbReference>
<evidence type="ECO:0000256" key="6">
    <source>
        <dbReference type="ARBA" id="ARBA00022679"/>
    </source>
</evidence>
<dbReference type="PANTHER" id="PTHR43065">
    <property type="entry name" value="SENSOR HISTIDINE KINASE"/>
    <property type="match status" value="1"/>
</dbReference>
<evidence type="ECO:0000256" key="7">
    <source>
        <dbReference type="ARBA" id="ARBA00022692"/>
    </source>
</evidence>
<evidence type="ECO:0000256" key="12">
    <source>
        <dbReference type="ARBA" id="ARBA00023012"/>
    </source>
</evidence>
<keyword evidence="10" id="KW-0067">ATP-binding</keyword>
<dbReference type="InterPro" id="IPR011620">
    <property type="entry name" value="Sig_transdc_His_kinase_LytS_TM"/>
</dbReference>
<dbReference type="InterPro" id="IPR004358">
    <property type="entry name" value="Sig_transdc_His_kin-like_C"/>
</dbReference>
<evidence type="ECO:0000256" key="1">
    <source>
        <dbReference type="ARBA" id="ARBA00000085"/>
    </source>
</evidence>
<dbReference type="InterPro" id="IPR005467">
    <property type="entry name" value="His_kinase_dom"/>
</dbReference>
<dbReference type="Gene3D" id="1.10.287.130">
    <property type="match status" value="1"/>
</dbReference>
<keyword evidence="9 16" id="KW-0418">Kinase</keyword>
<evidence type="ECO:0000313" key="17">
    <source>
        <dbReference type="Proteomes" id="UP000188613"/>
    </source>
</evidence>
<dbReference type="InterPro" id="IPR003594">
    <property type="entry name" value="HATPase_dom"/>
</dbReference>
<dbReference type="PRINTS" id="PR00344">
    <property type="entry name" value="BCTRLSENSOR"/>
</dbReference>
<dbReference type="InterPro" id="IPR036890">
    <property type="entry name" value="HATPase_C_sf"/>
</dbReference>
<feature type="transmembrane region" description="Helical" evidence="14">
    <location>
        <begin position="168"/>
        <end position="186"/>
    </location>
</feature>
<comment type="subcellular location">
    <subcellularLocation>
        <location evidence="2">Cell membrane</location>
        <topology evidence="2">Multi-pass membrane protein</topology>
    </subcellularLocation>
</comment>
<dbReference type="Proteomes" id="UP000188613">
    <property type="component" value="Unassembled WGS sequence"/>
</dbReference>
<reference evidence="16 17" key="1">
    <citation type="submission" date="2016-12" db="EMBL/GenBank/DDBJ databases">
        <title>Domibacillus sp. SAB 38T whole genome sequencing.</title>
        <authorList>
            <person name="Verma A."/>
            <person name="Ojha A.K."/>
            <person name="Krishnamurthi S."/>
        </authorList>
    </citation>
    <scope>NUCLEOTIDE SEQUENCE [LARGE SCALE GENOMIC DNA]</scope>
    <source>
        <strain evidence="16 17">SAB 38</strain>
    </source>
</reference>
<dbReference type="InterPro" id="IPR003661">
    <property type="entry name" value="HisK_dim/P_dom"/>
</dbReference>
<dbReference type="PROSITE" id="PS50109">
    <property type="entry name" value="HIS_KIN"/>
    <property type="match status" value="1"/>
</dbReference>
<evidence type="ECO:0000256" key="4">
    <source>
        <dbReference type="ARBA" id="ARBA00022475"/>
    </source>
</evidence>
<comment type="caution">
    <text evidence="16">The sequence shown here is derived from an EMBL/GenBank/DDBJ whole genome shotgun (WGS) entry which is preliminary data.</text>
</comment>
<dbReference type="InterPro" id="IPR036097">
    <property type="entry name" value="HisK_dim/P_sf"/>
</dbReference>
<organism evidence="16 17">
    <name type="scientific">Domibacillus epiphyticus</name>
    <dbReference type="NCBI Taxonomy" id="1714355"/>
    <lineage>
        <taxon>Bacteria</taxon>
        <taxon>Bacillati</taxon>
        <taxon>Bacillota</taxon>
        <taxon>Bacilli</taxon>
        <taxon>Bacillales</taxon>
        <taxon>Bacillaceae</taxon>
        <taxon>Domibacillus</taxon>
    </lineage>
</organism>
<dbReference type="EC" id="2.7.13.3" evidence="3"/>
<dbReference type="Pfam" id="PF07694">
    <property type="entry name" value="5TM-5TMR_LYT"/>
    <property type="match status" value="1"/>
</dbReference>
<protein>
    <recommendedName>
        <fullName evidence="3">histidine kinase</fullName>
        <ecNumber evidence="3">2.7.13.3</ecNumber>
    </recommendedName>
</protein>
<dbReference type="CDD" id="cd00082">
    <property type="entry name" value="HisKA"/>
    <property type="match status" value="1"/>
</dbReference>
<keyword evidence="7 14" id="KW-0812">Transmembrane</keyword>
<evidence type="ECO:0000256" key="14">
    <source>
        <dbReference type="SAM" id="Phobius"/>
    </source>
</evidence>
<proteinExistence type="predicted"/>
<keyword evidence="11 14" id="KW-1133">Transmembrane helix</keyword>
<evidence type="ECO:0000256" key="2">
    <source>
        <dbReference type="ARBA" id="ARBA00004651"/>
    </source>
</evidence>
<dbReference type="SUPFAM" id="SSF47384">
    <property type="entry name" value="Homodimeric domain of signal transducing histidine kinase"/>
    <property type="match status" value="1"/>
</dbReference>
<dbReference type="PANTHER" id="PTHR43065:SF46">
    <property type="entry name" value="C4-DICARBOXYLATE TRANSPORT SENSOR PROTEIN DCTB"/>
    <property type="match status" value="1"/>
</dbReference>
<feature type="transmembrane region" description="Helical" evidence="14">
    <location>
        <begin position="40"/>
        <end position="60"/>
    </location>
</feature>
<keyword evidence="4" id="KW-1003">Cell membrane</keyword>
<dbReference type="SMART" id="SM00388">
    <property type="entry name" value="HisKA"/>
    <property type="match status" value="1"/>
</dbReference>
<sequence>MTTVFDNLQTFLLNIFLVYFCFSIYFKFIESKMNKVTNEIIIALVTAVSIILCMTFPITIPSGYIVDFRQIPFIVGALYGGRRVAVFLLFILLSYRFYLNVLGFNEALIIYTLLFISLWYIIPTFNKTEKIKNKLFLAILASFLGLLSRITMVFLVLPNSSTTEYIEFFIFTLTIQSVGVLFFVFFSEKSRKDALLSKEIGKVEKLRTVSEIAASISHEVRNPLTVTKGFLQLLRDPKLTDQKKNEYIETALEALNKAESTITDYLTFAKPSIENVRILDLEQELTYIENFVEPYAAMNNVKIETNIEKDIFIAGEDEKIHQCLINVAKNGIESMPNGGKLQIDLSRFGSNAIITITDTGIGMDEEQLERLGSPFFTTKDIGTGLGTMVVYSIVKAMRGEINVESTLGKGTRFTIFLPLVQTNQFEAQI</sequence>
<evidence type="ECO:0000256" key="10">
    <source>
        <dbReference type="ARBA" id="ARBA00022840"/>
    </source>
</evidence>
<dbReference type="GO" id="GO:0005524">
    <property type="term" value="F:ATP binding"/>
    <property type="evidence" value="ECO:0007669"/>
    <property type="project" value="UniProtKB-KW"/>
</dbReference>
<dbReference type="SMART" id="SM00387">
    <property type="entry name" value="HATPase_c"/>
    <property type="match status" value="1"/>
</dbReference>
<evidence type="ECO:0000313" key="16">
    <source>
        <dbReference type="EMBL" id="OMP66172.1"/>
    </source>
</evidence>
<evidence type="ECO:0000256" key="5">
    <source>
        <dbReference type="ARBA" id="ARBA00022553"/>
    </source>
</evidence>
<evidence type="ECO:0000259" key="15">
    <source>
        <dbReference type="PROSITE" id="PS50109"/>
    </source>
</evidence>
<feature type="transmembrane region" description="Helical" evidence="14">
    <location>
        <begin position="72"/>
        <end position="95"/>
    </location>
</feature>
<evidence type="ECO:0000256" key="13">
    <source>
        <dbReference type="ARBA" id="ARBA00023136"/>
    </source>
</evidence>
<dbReference type="GO" id="GO:0005886">
    <property type="term" value="C:plasma membrane"/>
    <property type="evidence" value="ECO:0007669"/>
    <property type="project" value="UniProtKB-SubCell"/>
</dbReference>
<accession>A0A1V2A5M9</accession>
<dbReference type="SUPFAM" id="SSF55874">
    <property type="entry name" value="ATPase domain of HSP90 chaperone/DNA topoisomerase II/histidine kinase"/>
    <property type="match status" value="1"/>
</dbReference>
<dbReference type="Pfam" id="PF00512">
    <property type="entry name" value="HisKA"/>
    <property type="match status" value="1"/>
</dbReference>
<keyword evidence="13 14" id="KW-0472">Membrane</keyword>
<keyword evidence="17" id="KW-1185">Reference proteome</keyword>
<feature type="domain" description="Histidine kinase" evidence="15">
    <location>
        <begin position="215"/>
        <end position="421"/>
    </location>
</feature>
<evidence type="ECO:0000256" key="3">
    <source>
        <dbReference type="ARBA" id="ARBA00012438"/>
    </source>
</evidence>
<dbReference type="GO" id="GO:0000155">
    <property type="term" value="F:phosphorelay sensor kinase activity"/>
    <property type="evidence" value="ECO:0007669"/>
    <property type="project" value="InterPro"/>
</dbReference>
<keyword evidence="5" id="KW-0597">Phosphoprotein</keyword>
<dbReference type="AlphaFoldDB" id="A0A1V2A5M9"/>
<feature type="transmembrane region" description="Helical" evidence="14">
    <location>
        <begin position="101"/>
        <end position="123"/>
    </location>
</feature>
<feature type="transmembrane region" description="Helical" evidence="14">
    <location>
        <begin position="135"/>
        <end position="156"/>
    </location>
</feature>
<evidence type="ECO:0000256" key="9">
    <source>
        <dbReference type="ARBA" id="ARBA00022777"/>
    </source>
</evidence>
<keyword evidence="8" id="KW-0547">Nucleotide-binding</keyword>
<evidence type="ECO:0000256" key="8">
    <source>
        <dbReference type="ARBA" id="ARBA00022741"/>
    </source>
</evidence>
<feature type="transmembrane region" description="Helical" evidence="14">
    <location>
        <begin position="12"/>
        <end position="28"/>
    </location>
</feature>
<dbReference type="Gene3D" id="3.30.565.10">
    <property type="entry name" value="Histidine kinase-like ATPase, C-terminal domain"/>
    <property type="match status" value="1"/>
</dbReference>
<dbReference type="RefSeq" id="WP_076767227.1">
    <property type="nucleotide sequence ID" value="NZ_MSFI01000024.1"/>
</dbReference>
<dbReference type="STRING" id="1714355.BTO28_13710"/>
<dbReference type="OrthoDB" id="9815750at2"/>
<evidence type="ECO:0000256" key="11">
    <source>
        <dbReference type="ARBA" id="ARBA00022989"/>
    </source>
</evidence>
<dbReference type="EMBL" id="MSFI01000024">
    <property type="protein sequence ID" value="OMP66172.1"/>
    <property type="molecule type" value="Genomic_DNA"/>
</dbReference>
<gene>
    <name evidence="16" type="ORF">BTO28_13710</name>
</gene>
<keyword evidence="6" id="KW-0808">Transferase</keyword>
<comment type="catalytic activity">
    <reaction evidence="1">
        <text>ATP + protein L-histidine = ADP + protein N-phospho-L-histidine.</text>
        <dbReference type="EC" id="2.7.13.3"/>
    </reaction>
</comment>
<name>A0A1V2A5M9_9BACI</name>
<dbReference type="GO" id="GO:0071555">
    <property type="term" value="P:cell wall organization"/>
    <property type="evidence" value="ECO:0007669"/>
    <property type="project" value="InterPro"/>
</dbReference>